<sequence length="507" mass="53954">MSAVSVQTDVLVVGAGAMGSGIAQVAALAGHRVFLADTSAEAVEKGCAAIAASLREQVSKGRLDAARAESTIARIHGIDKLADARTATLAIEAIVERLDVKRALFFELESTLPEQAILASNTSSLSITALTAGLSRPERVVGMHFFNPAPRMKLVEVVSGLATDADVADTVFATAVAWGKVAVHVVSSPGFIVNRVARPFYAEAQRVLAERAAKPATLDAAMRDCCGFPMGPFELMDFIGHDVNFAVTRSVFDACFGDRRYEPSLFQQELVAAGRLGRKSGRGVYDYRAGAIPPRPEDESPREGAERVRLHGAEPSLCALADRLGAVAVVERMGGAASRESIEIEGAHLVPCDGRTATRRAAEEDCPNLIVFDLCLDYASTPRLVIAPADQCASAALDCVVGTLQRAGLAVNLIDDVAGLIGLRTVAMIINEAAGLVQAGVATAHDVDAAMRYGTNYPRGPLEWADELGVARVVAALDRLNEHYREERYRCAPLLRRKAIGGRKFHE</sequence>
<evidence type="ECO:0000313" key="5">
    <source>
        <dbReference type="EMBL" id="NMG02836.1"/>
    </source>
</evidence>
<dbReference type="RefSeq" id="WP_168987606.1">
    <property type="nucleotide sequence ID" value="NZ_CAWPHM010000258.1"/>
</dbReference>
<dbReference type="Gene3D" id="1.10.1040.50">
    <property type="match status" value="1"/>
</dbReference>
<evidence type="ECO:0000259" key="4">
    <source>
        <dbReference type="Pfam" id="PF18321"/>
    </source>
</evidence>
<feature type="domain" description="3-hydroxybutyryl-CoA dehydrogenase reduced Rossmann-fold" evidence="4">
    <location>
        <begin position="349"/>
        <end position="417"/>
    </location>
</feature>
<dbReference type="InterPro" id="IPR011967">
    <property type="entry name" value="3-OHacyl-CoA_DH_PaaH"/>
</dbReference>
<dbReference type="InterPro" id="IPR013328">
    <property type="entry name" value="6PGD_dom2"/>
</dbReference>
<dbReference type="NCBIfam" id="TIGR02279">
    <property type="entry name" value="PaaC-3OHAcCoADH"/>
    <property type="match status" value="1"/>
</dbReference>
<reference evidence="5" key="1">
    <citation type="submission" date="2019-12" db="EMBL/GenBank/DDBJ databases">
        <title>Comparative genomics gives insights into the taxonomy of the Azoarcus-Aromatoleum group and reveals separate origins of nif in the plant-associated Azoarcus and non-plant-associated Aromatoleum sub-groups.</title>
        <authorList>
            <person name="Lafos M."/>
            <person name="Maluk M."/>
            <person name="Batista M."/>
            <person name="Junghare M."/>
            <person name="Carmona M."/>
            <person name="Faoro H."/>
            <person name="Cruz L.M."/>
            <person name="Battistoni F."/>
            <person name="De Souza E."/>
            <person name="Pedrosa F."/>
            <person name="Chen W.-M."/>
            <person name="Poole P.S."/>
            <person name="Dixon R.A."/>
            <person name="James E.K."/>
        </authorList>
    </citation>
    <scope>NUCLEOTIDE SEQUENCE</scope>
    <source>
        <strain evidence="5">NSC3</strain>
    </source>
</reference>
<evidence type="ECO:0000259" key="2">
    <source>
        <dbReference type="Pfam" id="PF00725"/>
    </source>
</evidence>
<organism evidence="5 6">
    <name type="scientific">Azoarcus taiwanensis</name>
    <dbReference type="NCBI Taxonomy" id="666964"/>
    <lineage>
        <taxon>Bacteria</taxon>
        <taxon>Pseudomonadati</taxon>
        <taxon>Pseudomonadota</taxon>
        <taxon>Betaproteobacteria</taxon>
        <taxon>Rhodocyclales</taxon>
        <taxon>Zoogloeaceae</taxon>
        <taxon>Azoarcus</taxon>
    </lineage>
</organism>
<dbReference type="Proteomes" id="UP000599523">
    <property type="component" value="Unassembled WGS sequence"/>
</dbReference>
<feature type="domain" description="3-hydroxyacyl-CoA dehydrogenase C-terminal" evidence="2">
    <location>
        <begin position="190"/>
        <end position="287"/>
    </location>
</feature>
<dbReference type="InterPro" id="IPR041040">
    <property type="entry name" value="3HCDH_RFF"/>
</dbReference>
<dbReference type="InterPro" id="IPR006108">
    <property type="entry name" value="3HC_DH_C"/>
</dbReference>
<evidence type="ECO:0000259" key="3">
    <source>
        <dbReference type="Pfam" id="PF02737"/>
    </source>
</evidence>
<dbReference type="NCBIfam" id="NF006124">
    <property type="entry name" value="PRK08268.1"/>
    <property type="match status" value="1"/>
</dbReference>
<dbReference type="Pfam" id="PF02737">
    <property type="entry name" value="3HCDH_N"/>
    <property type="match status" value="1"/>
</dbReference>
<dbReference type="Pfam" id="PF18321">
    <property type="entry name" value="3HCDH_RFF"/>
    <property type="match status" value="1"/>
</dbReference>
<dbReference type="SUPFAM" id="SSF48179">
    <property type="entry name" value="6-phosphogluconate dehydrogenase C-terminal domain-like"/>
    <property type="match status" value="2"/>
</dbReference>
<dbReference type="GO" id="GO:0008691">
    <property type="term" value="F:3-hydroxybutyryl-CoA dehydrogenase activity"/>
    <property type="evidence" value="ECO:0007669"/>
    <property type="project" value="InterPro"/>
</dbReference>
<dbReference type="PANTHER" id="PTHR48075:SF5">
    <property type="entry name" value="3-HYDROXYBUTYRYL-COA DEHYDROGENASE"/>
    <property type="match status" value="1"/>
</dbReference>
<name>A0A972FIB4_9RHOO</name>
<dbReference type="InterPro" id="IPR008927">
    <property type="entry name" value="6-PGluconate_DH-like_C_sf"/>
</dbReference>
<feature type="domain" description="3-hydroxyacyl-CoA dehydrogenase NAD binding" evidence="3">
    <location>
        <begin position="10"/>
        <end position="185"/>
    </location>
</feature>
<dbReference type="GO" id="GO:0070403">
    <property type="term" value="F:NAD+ binding"/>
    <property type="evidence" value="ECO:0007669"/>
    <property type="project" value="InterPro"/>
</dbReference>
<dbReference type="GO" id="GO:0006631">
    <property type="term" value="P:fatty acid metabolic process"/>
    <property type="evidence" value="ECO:0007669"/>
    <property type="project" value="InterPro"/>
</dbReference>
<dbReference type="FunFam" id="3.40.50.720:FF:000009">
    <property type="entry name" value="Fatty oxidation complex, alpha subunit"/>
    <property type="match status" value="1"/>
</dbReference>
<dbReference type="Gene3D" id="1.10.1040.10">
    <property type="entry name" value="N-(1-d-carboxylethyl)-l-norvaline Dehydrogenase, domain 2"/>
    <property type="match status" value="1"/>
</dbReference>
<dbReference type="SUPFAM" id="SSF51735">
    <property type="entry name" value="NAD(P)-binding Rossmann-fold domains"/>
    <property type="match status" value="1"/>
</dbReference>
<keyword evidence="6" id="KW-1185">Reference proteome</keyword>
<dbReference type="GO" id="GO:0010124">
    <property type="term" value="P:phenylacetate catabolic process"/>
    <property type="evidence" value="ECO:0007669"/>
    <property type="project" value="InterPro"/>
</dbReference>
<dbReference type="EMBL" id="WTVM01000034">
    <property type="protein sequence ID" value="NMG02836.1"/>
    <property type="molecule type" value="Genomic_DNA"/>
</dbReference>
<dbReference type="InterPro" id="IPR006176">
    <property type="entry name" value="3-OHacyl-CoA_DH_NAD-bd"/>
</dbReference>
<comment type="caution">
    <text evidence="5">The sequence shown here is derived from an EMBL/GenBank/DDBJ whole genome shotgun (WGS) entry which is preliminary data.</text>
</comment>
<keyword evidence="1" id="KW-0560">Oxidoreductase</keyword>
<evidence type="ECO:0000313" key="6">
    <source>
        <dbReference type="Proteomes" id="UP000599523"/>
    </source>
</evidence>
<dbReference type="AlphaFoldDB" id="A0A972FIB4"/>
<dbReference type="InterPro" id="IPR036291">
    <property type="entry name" value="NAD(P)-bd_dom_sf"/>
</dbReference>
<feature type="domain" description="3-hydroxyacyl-CoA dehydrogenase C-terminal" evidence="2">
    <location>
        <begin position="419"/>
        <end position="499"/>
    </location>
</feature>
<dbReference type="PANTHER" id="PTHR48075">
    <property type="entry name" value="3-HYDROXYACYL-COA DEHYDROGENASE FAMILY PROTEIN"/>
    <property type="match status" value="1"/>
</dbReference>
<dbReference type="Gene3D" id="3.40.50.720">
    <property type="entry name" value="NAD(P)-binding Rossmann-like Domain"/>
    <property type="match status" value="1"/>
</dbReference>
<accession>A0A972FIB4</accession>
<dbReference type="Pfam" id="PF00725">
    <property type="entry name" value="3HCDH"/>
    <property type="match status" value="2"/>
</dbReference>
<protein>
    <submittedName>
        <fullName evidence="5">3-hydroxyacyl-CoA dehydrogenase PaaC</fullName>
    </submittedName>
</protein>
<evidence type="ECO:0000256" key="1">
    <source>
        <dbReference type="ARBA" id="ARBA00023002"/>
    </source>
</evidence>
<proteinExistence type="predicted"/>
<gene>
    <name evidence="5" type="primary">paaC</name>
    <name evidence="5" type="ORF">GPA21_07610</name>
</gene>